<feature type="transmembrane region" description="Helical" evidence="2">
    <location>
        <begin position="98"/>
        <end position="116"/>
    </location>
</feature>
<dbReference type="Pfam" id="PF06808">
    <property type="entry name" value="DctM"/>
    <property type="match status" value="1"/>
</dbReference>
<feature type="transmembrane region" description="Helical" evidence="2">
    <location>
        <begin position="123"/>
        <end position="143"/>
    </location>
</feature>
<feature type="transmembrane region" description="Helical" evidence="2">
    <location>
        <begin position="403"/>
        <end position="426"/>
    </location>
</feature>
<protein>
    <submittedName>
        <fullName evidence="4">TRAP transporter fused permease subunit</fullName>
    </submittedName>
</protein>
<proteinExistence type="predicted"/>
<evidence type="ECO:0000313" key="4">
    <source>
        <dbReference type="EMBL" id="MWB76646.1"/>
    </source>
</evidence>
<feature type="transmembrane region" description="Helical" evidence="2">
    <location>
        <begin position="589"/>
        <end position="615"/>
    </location>
</feature>
<feature type="transmembrane region" description="Helical" evidence="2">
    <location>
        <begin position="290"/>
        <end position="317"/>
    </location>
</feature>
<keyword evidence="1" id="KW-0813">Transport</keyword>
<feature type="transmembrane region" description="Helical" evidence="2">
    <location>
        <begin position="438"/>
        <end position="469"/>
    </location>
</feature>
<dbReference type="NCBIfam" id="TIGR02123">
    <property type="entry name" value="TRAP_fused"/>
    <property type="match status" value="1"/>
</dbReference>
<dbReference type="RefSeq" id="WP_160380786.1">
    <property type="nucleotide sequence ID" value="NZ_WNXQ01000001.1"/>
</dbReference>
<keyword evidence="5" id="KW-1185">Reference proteome</keyword>
<dbReference type="PANTHER" id="PTHR43849:SF2">
    <property type="entry name" value="BLL3936 PROTEIN"/>
    <property type="match status" value="1"/>
</dbReference>
<feature type="transmembrane region" description="Helical" evidence="2">
    <location>
        <begin position="163"/>
        <end position="191"/>
    </location>
</feature>
<evidence type="ECO:0000256" key="2">
    <source>
        <dbReference type="SAM" id="Phobius"/>
    </source>
</evidence>
<evidence type="ECO:0000259" key="3">
    <source>
        <dbReference type="Pfam" id="PF06808"/>
    </source>
</evidence>
<evidence type="ECO:0000256" key="1">
    <source>
        <dbReference type="RuleBase" id="RU369079"/>
    </source>
</evidence>
<comment type="function">
    <text evidence="1">Part of the tripartite ATP-independent periplasmic (TRAP) transport system.</text>
</comment>
<keyword evidence="1" id="KW-0997">Cell inner membrane</keyword>
<dbReference type="EMBL" id="WNXQ01000001">
    <property type="protein sequence ID" value="MWB76646.1"/>
    <property type="molecule type" value="Genomic_DNA"/>
</dbReference>
<dbReference type="PANTHER" id="PTHR43849">
    <property type="entry name" value="BLL3936 PROTEIN"/>
    <property type="match status" value="1"/>
</dbReference>
<reference evidence="4 5" key="1">
    <citation type="submission" date="2019-11" db="EMBL/GenBank/DDBJ databases">
        <title>Pseudooceanicola pacifica sp. nov., isolated from deep-sea sediment of the Pacific Ocean.</title>
        <authorList>
            <person name="Lyu L."/>
        </authorList>
    </citation>
    <scope>NUCLEOTIDE SEQUENCE [LARGE SCALE GENOMIC DNA]</scope>
    <source>
        <strain evidence="4 5">216_PA32_1</strain>
    </source>
</reference>
<dbReference type="InterPro" id="IPR011853">
    <property type="entry name" value="TRAP_DctM-Dct_fused"/>
</dbReference>
<keyword evidence="2" id="KW-0812">Transmembrane</keyword>
<comment type="caution">
    <text evidence="4">The sequence shown here is derived from an EMBL/GenBank/DDBJ whole genome shotgun (WGS) entry which is preliminary data.</text>
</comment>
<feature type="domain" description="TRAP C4-dicarboxylate transport system permease DctM subunit" evidence="3">
    <location>
        <begin position="111"/>
        <end position="546"/>
    </location>
</feature>
<gene>
    <name evidence="4" type="ORF">GLS40_01260</name>
</gene>
<feature type="transmembrane region" description="Helical" evidence="2">
    <location>
        <begin position="34"/>
        <end position="54"/>
    </location>
</feature>
<feature type="transmembrane region" description="Helical" evidence="2">
    <location>
        <begin position="520"/>
        <end position="545"/>
    </location>
</feature>
<accession>A0A844VY61</accession>
<organism evidence="4 5">
    <name type="scientific">Pseudooceanicola pacificus</name>
    <dbReference type="NCBI Taxonomy" id="2676438"/>
    <lineage>
        <taxon>Bacteria</taxon>
        <taxon>Pseudomonadati</taxon>
        <taxon>Pseudomonadota</taxon>
        <taxon>Alphaproteobacteria</taxon>
        <taxon>Rhodobacterales</taxon>
        <taxon>Paracoccaceae</taxon>
        <taxon>Pseudooceanicola</taxon>
    </lineage>
</organism>
<dbReference type="GO" id="GO:0005886">
    <property type="term" value="C:plasma membrane"/>
    <property type="evidence" value="ECO:0007669"/>
    <property type="project" value="UniProtKB-SubCell"/>
</dbReference>
<feature type="transmembrane region" description="Helical" evidence="2">
    <location>
        <begin position="481"/>
        <end position="508"/>
    </location>
</feature>
<evidence type="ECO:0000313" key="5">
    <source>
        <dbReference type="Proteomes" id="UP000443843"/>
    </source>
</evidence>
<keyword evidence="2" id="KW-1133">Transmembrane helix</keyword>
<feature type="transmembrane region" description="Helical" evidence="2">
    <location>
        <begin position="338"/>
        <end position="357"/>
    </location>
</feature>
<feature type="transmembrane region" description="Helical" evidence="2">
    <location>
        <begin position="363"/>
        <end position="382"/>
    </location>
</feature>
<feature type="transmembrane region" description="Helical" evidence="2">
    <location>
        <begin position="66"/>
        <end position="86"/>
    </location>
</feature>
<keyword evidence="2" id="KW-0472">Membrane</keyword>
<dbReference type="Proteomes" id="UP000443843">
    <property type="component" value="Unassembled WGS sequence"/>
</dbReference>
<comment type="subcellular location">
    <subcellularLocation>
        <location evidence="1">Cell inner membrane</location>
        <topology evidence="1">Multi-pass membrane protein</topology>
    </subcellularLocation>
</comment>
<feature type="transmembrane region" description="Helical" evidence="2">
    <location>
        <begin position="557"/>
        <end position="577"/>
    </location>
</feature>
<name>A0A844VY61_9RHOB</name>
<keyword evidence="1" id="KW-1003">Cell membrane</keyword>
<dbReference type="InterPro" id="IPR010656">
    <property type="entry name" value="DctM"/>
</dbReference>
<dbReference type="GO" id="GO:0022857">
    <property type="term" value="F:transmembrane transporter activity"/>
    <property type="evidence" value="ECO:0007669"/>
    <property type="project" value="UniProtKB-UniRule"/>
</dbReference>
<dbReference type="AlphaFoldDB" id="A0A844VY61"/>
<sequence>MSLTLSRKIALALGLLLSLQAIYTAYFGMFEPGLHRTLAFGACILTAVLFRPLAARLSNPTPLKTALAWLVDVVLLVIIFAALQRFIATADAMENMLISYSALDQWLALLALFACVELTRREFGMGLTVVAGGVLAYCLWGQHLPGLFRHAGFTLDQIVQGTWYGYAGVFGMPVSVVIELLFIYIVFGMVLEATGAGRALIRIAVRVTGRVSGGPAHAAIVASTLFGSMSGSVTANVAGTGTFTIPMMKQKGFRPEFAGAVEAAASTAGQFIPPVMGAVAFMLAQLTSTPYLLVCVAAIVPAAAYVIALFTAVWLEARRSGIGSTAPEDMPVLTRRDAVDSLMFVIPILMVIGILLMGRSPAMAGFGATIAALVLGFLNPEIRKNPRLLAEALAKGGISGARIMIAVGAIGIVVAGMNLTGLGLNFAQSVGALGSHNLFLSLILTALACLALGMGMPTLPAYLIIVLVMGPALSAMGAPRIAVHMFVLYFAVLSAITPPVALAAFAAAPIADANPMKVGIVAMRLTIVGFIVPFLFVLNPSLLLIHNFDAGDFTIGILRIACIIWALSAALAGYGAARLSPVWRGAYLFAAALCLARGSDIDFIGFALVAGLLVAELLRARAQPRTA</sequence>